<accession>A0A9Q1LS97</accession>
<name>A0A9Q1LS97_9SOLA</name>
<gene>
    <name evidence="3" type="ORF">K7X08_006133</name>
</gene>
<feature type="domain" description="DUF7746" evidence="2">
    <location>
        <begin position="227"/>
        <end position="304"/>
    </location>
</feature>
<keyword evidence="4" id="KW-1185">Reference proteome</keyword>
<feature type="region of interest" description="Disordered" evidence="1">
    <location>
        <begin position="149"/>
        <end position="182"/>
    </location>
</feature>
<evidence type="ECO:0000313" key="3">
    <source>
        <dbReference type="EMBL" id="KAJ8543610.1"/>
    </source>
</evidence>
<sequence length="429" mass="48481">MEISALGVQGWNKTPEWETLADSRKIQSNHPPLQGIKHVIHGCPIYDIPLKNPAEDEKTNTRSILAQNNFTNISLNTLGKQLDRVEKHIKANPLVTIDSTGTTKEMKPKSQKPIFKPFQVSKDGVKNIQQNKSEFVQAIQDQLSRIGTTNSSNTEHVVPDTPQSSNKITTLVNDSDDGSTSNQFRNKKPFVNHVDWQQPIQQVQQQQLQIIPAPDLGIVKPLAQSRFNASSIYDWNIDGMTEYNILSFLQQMTMAANAYKTQNGTQDKTIADLLIAGFSGQLKGWWDNYLADQQKEDILNSIKTDEEGLPILDEQGEPLQDAVATLILTISLNFIGDSSHLKDKNAELLSNLKCKQLSDFQWYKNTFLTRVMLREDSNQPFWKEKFLAGLPTLLGEKVRNKIKENCGKQIIPYSEFTYGQLVKITQQKV</sequence>
<dbReference type="InterPro" id="IPR056648">
    <property type="entry name" value="DUF7746"/>
</dbReference>
<evidence type="ECO:0000313" key="4">
    <source>
        <dbReference type="Proteomes" id="UP001152561"/>
    </source>
</evidence>
<dbReference type="PANTHER" id="PTHR33054:SF9">
    <property type="entry name" value="CCHC-TYPE DOMAIN-CONTAINING PROTEIN"/>
    <property type="match status" value="1"/>
</dbReference>
<dbReference type="Pfam" id="PF22909">
    <property type="entry name" value="Caulimovir_coat_dom"/>
    <property type="match status" value="1"/>
</dbReference>
<organism evidence="3 4">
    <name type="scientific">Anisodus acutangulus</name>
    <dbReference type="NCBI Taxonomy" id="402998"/>
    <lineage>
        <taxon>Eukaryota</taxon>
        <taxon>Viridiplantae</taxon>
        <taxon>Streptophyta</taxon>
        <taxon>Embryophyta</taxon>
        <taxon>Tracheophyta</taxon>
        <taxon>Spermatophyta</taxon>
        <taxon>Magnoliopsida</taxon>
        <taxon>eudicotyledons</taxon>
        <taxon>Gunneridae</taxon>
        <taxon>Pentapetalae</taxon>
        <taxon>asterids</taxon>
        <taxon>lamiids</taxon>
        <taxon>Solanales</taxon>
        <taxon>Solanaceae</taxon>
        <taxon>Solanoideae</taxon>
        <taxon>Hyoscyameae</taxon>
        <taxon>Anisodus</taxon>
    </lineage>
</organism>
<proteinExistence type="predicted"/>
<evidence type="ECO:0000259" key="2">
    <source>
        <dbReference type="Pfam" id="PF24925"/>
    </source>
</evidence>
<dbReference type="PANTHER" id="PTHR33054">
    <property type="entry name" value="CCHC-TYPE DOMAIN-CONTAINING PROTEIN"/>
    <property type="match status" value="1"/>
</dbReference>
<reference evidence="4" key="1">
    <citation type="journal article" date="2023" name="Proc. Natl. Acad. Sci. U.S.A.">
        <title>Genomic and structural basis for evolution of tropane alkaloid biosynthesis.</title>
        <authorList>
            <person name="Wanga Y.-J."/>
            <person name="Taina T."/>
            <person name="Yua J.-Y."/>
            <person name="Lia J."/>
            <person name="Xua B."/>
            <person name="Chenc J."/>
            <person name="D'Auriad J.C."/>
            <person name="Huanga J.-P."/>
            <person name="Huanga S.-X."/>
        </authorList>
    </citation>
    <scope>NUCLEOTIDE SEQUENCE [LARGE SCALE GENOMIC DNA]</scope>
    <source>
        <strain evidence="4">cv. KIB-2019</strain>
    </source>
</reference>
<comment type="caution">
    <text evidence="3">The sequence shown here is derived from an EMBL/GenBank/DDBJ whole genome shotgun (WGS) entry which is preliminary data.</text>
</comment>
<dbReference type="AlphaFoldDB" id="A0A9Q1LS97"/>
<dbReference type="OrthoDB" id="1305700at2759"/>
<dbReference type="Proteomes" id="UP001152561">
    <property type="component" value="Unassembled WGS sequence"/>
</dbReference>
<evidence type="ECO:0000256" key="1">
    <source>
        <dbReference type="SAM" id="MobiDB-lite"/>
    </source>
</evidence>
<protein>
    <recommendedName>
        <fullName evidence="2">DUF7746 domain-containing protein</fullName>
    </recommendedName>
</protein>
<dbReference type="EMBL" id="JAJAGQ010000014">
    <property type="protein sequence ID" value="KAJ8543610.1"/>
    <property type="molecule type" value="Genomic_DNA"/>
</dbReference>
<dbReference type="Pfam" id="PF24925">
    <property type="entry name" value="DUF7746"/>
    <property type="match status" value="1"/>
</dbReference>